<feature type="domain" description="NodB homology" evidence="3">
    <location>
        <begin position="33"/>
        <end position="272"/>
    </location>
</feature>
<comment type="caution">
    <text evidence="4">The sequence shown here is derived from an EMBL/GenBank/DDBJ whole genome shotgun (WGS) entry which is preliminary data.</text>
</comment>
<organism evidence="4 5">
    <name type="scientific">Candidatus Sungbacteria bacterium RIFCSPHIGHO2_02_FULL_52_23</name>
    <dbReference type="NCBI Taxonomy" id="1802274"/>
    <lineage>
        <taxon>Bacteria</taxon>
        <taxon>Candidatus Sungiibacteriota</taxon>
    </lineage>
</organism>
<dbReference type="PROSITE" id="PS51677">
    <property type="entry name" value="NODB"/>
    <property type="match status" value="1"/>
</dbReference>
<dbReference type="SUPFAM" id="SSF88713">
    <property type="entry name" value="Glycoside hydrolase/deacetylase"/>
    <property type="match status" value="1"/>
</dbReference>
<dbReference type="GO" id="GO:0016810">
    <property type="term" value="F:hydrolase activity, acting on carbon-nitrogen (but not peptide) bonds"/>
    <property type="evidence" value="ECO:0007669"/>
    <property type="project" value="InterPro"/>
</dbReference>
<dbReference type="InterPro" id="IPR011330">
    <property type="entry name" value="Glyco_hydro/deAcase_b/a-brl"/>
</dbReference>
<evidence type="ECO:0000313" key="4">
    <source>
        <dbReference type="EMBL" id="OHA02923.1"/>
    </source>
</evidence>
<dbReference type="GO" id="GO:0005576">
    <property type="term" value="C:extracellular region"/>
    <property type="evidence" value="ECO:0007669"/>
    <property type="project" value="UniProtKB-SubCell"/>
</dbReference>
<name>A0A1G2KU88_9BACT</name>
<dbReference type="InterPro" id="IPR051398">
    <property type="entry name" value="Polysacch_Deacetylase"/>
</dbReference>
<keyword evidence="2" id="KW-0732">Signal</keyword>
<dbReference type="EMBL" id="MHQM01000035">
    <property type="protein sequence ID" value="OHA02923.1"/>
    <property type="molecule type" value="Genomic_DNA"/>
</dbReference>
<sequence length="272" mass="30418">FIAQLDYLQENYRVVGWPDVAAHLGGKASLPDRACLLTFDDGLRDAYTHIYPLLCRRGLSGLFFPMARTPEQGLAGVQTLQLIANKFSDPVEFESMLFAKLSAGERDQFMTDIAREKAEYPPDRFGENKLRSLRRVINTYMFRELEPVLEEICRERIGEPKELGRAFYLGDGDIREMVAGGMHFGGHGITHYRMTRLTPDELHKELAASREFLAPYTSGPLALSYPYGDHNDAVMAAVRTAGFVAAFADKGEGLADSVYALPRVDTIHVPPK</sequence>
<dbReference type="GO" id="GO:0005975">
    <property type="term" value="P:carbohydrate metabolic process"/>
    <property type="evidence" value="ECO:0007669"/>
    <property type="project" value="InterPro"/>
</dbReference>
<comment type="subcellular location">
    <subcellularLocation>
        <location evidence="1">Secreted</location>
    </subcellularLocation>
</comment>
<dbReference type="STRING" id="1802274.A3J58_00005"/>
<dbReference type="AlphaFoldDB" id="A0A1G2KU88"/>
<gene>
    <name evidence="4" type="ORF">A3J58_00005</name>
</gene>
<evidence type="ECO:0000256" key="1">
    <source>
        <dbReference type="ARBA" id="ARBA00004613"/>
    </source>
</evidence>
<dbReference type="InterPro" id="IPR002509">
    <property type="entry name" value="NODB_dom"/>
</dbReference>
<proteinExistence type="predicted"/>
<accession>A0A1G2KU88</accession>
<dbReference type="Proteomes" id="UP000178510">
    <property type="component" value="Unassembled WGS sequence"/>
</dbReference>
<evidence type="ECO:0000259" key="3">
    <source>
        <dbReference type="PROSITE" id="PS51677"/>
    </source>
</evidence>
<feature type="non-terminal residue" evidence="4">
    <location>
        <position position="1"/>
    </location>
</feature>
<protein>
    <recommendedName>
        <fullName evidence="3">NodB homology domain-containing protein</fullName>
    </recommendedName>
</protein>
<evidence type="ECO:0000256" key="2">
    <source>
        <dbReference type="ARBA" id="ARBA00022729"/>
    </source>
</evidence>
<dbReference type="Pfam" id="PF01522">
    <property type="entry name" value="Polysacc_deac_1"/>
    <property type="match status" value="1"/>
</dbReference>
<dbReference type="Gene3D" id="3.20.20.370">
    <property type="entry name" value="Glycoside hydrolase/deacetylase"/>
    <property type="match status" value="1"/>
</dbReference>
<evidence type="ECO:0000313" key="5">
    <source>
        <dbReference type="Proteomes" id="UP000178510"/>
    </source>
</evidence>
<reference evidence="4 5" key="1">
    <citation type="journal article" date="2016" name="Nat. Commun.">
        <title>Thousands of microbial genomes shed light on interconnected biogeochemical processes in an aquifer system.</title>
        <authorList>
            <person name="Anantharaman K."/>
            <person name="Brown C.T."/>
            <person name="Hug L.A."/>
            <person name="Sharon I."/>
            <person name="Castelle C.J."/>
            <person name="Probst A.J."/>
            <person name="Thomas B.C."/>
            <person name="Singh A."/>
            <person name="Wilkins M.J."/>
            <person name="Karaoz U."/>
            <person name="Brodie E.L."/>
            <person name="Williams K.H."/>
            <person name="Hubbard S.S."/>
            <person name="Banfield J.F."/>
        </authorList>
    </citation>
    <scope>NUCLEOTIDE SEQUENCE [LARGE SCALE GENOMIC DNA]</scope>
</reference>
<dbReference type="PANTHER" id="PTHR34216:SF3">
    <property type="entry name" value="POLY-BETA-1,6-N-ACETYL-D-GLUCOSAMINE N-DEACETYLASE"/>
    <property type="match status" value="1"/>
</dbReference>
<dbReference type="PANTHER" id="PTHR34216">
    <property type="match status" value="1"/>
</dbReference>